<dbReference type="SUPFAM" id="SSF52743">
    <property type="entry name" value="Subtilisin-like"/>
    <property type="match status" value="1"/>
</dbReference>
<dbReference type="InterPro" id="IPR036852">
    <property type="entry name" value="Peptidase_S8/S53_dom_sf"/>
</dbReference>
<dbReference type="InterPro" id="IPR023827">
    <property type="entry name" value="Peptidase_S8_Asp-AS"/>
</dbReference>
<feature type="signal peptide" evidence="8">
    <location>
        <begin position="1"/>
        <end position="25"/>
    </location>
</feature>
<dbReference type="InterPro" id="IPR000209">
    <property type="entry name" value="Peptidase_S8/S53_dom"/>
</dbReference>
<evidence type="ECO:0000256" key="5">
    <source>
        <dbReference type="PROSITE-ProRule" id="PRU01240"/>
    </source>
</evidence>
<evidence type="ECO:0000256" key="7">
    <source>
        <dbReference type="SAM" id="MobiDB-lite"/>
    </source>
</evidence>
<dbReference type="Gene3D" id="3.50.30.30">
    <property type="match status" value="1"/>
</dbReference>
<evidence type="ECO:0000256" key="3">
    <source>
        <dbReference type="ARBA" id="ARBA00022801"/>
    </source>
</evidence>
<dbReference type="PANTHER" id="PTHR43806">
    <property type="entry name" value="PEPTIDASE S8"/>
    <property type="match status" value="1"/>
</dbReference>
<accession>A0ABV5R8R3</accession>
<dbReference type="PROSITE" id="PS00137">
    <property type="entry name" value="SUBTILASE_HIS"/>
    <property type="match status" value="1"/>
</dbReference>
<dbReference type="PROSITE" id="PS51892">
    <property type="entry name" value="SUBTILASE"/>
    <property type="match status" value="1"/>
</dbReference>
<feature type="domain" description="Peptidase S8/S53" evidence="9">
    <location>
        <begin position="242"/>
        <end position="497"/>
    </location>
</feature>
<protein>
    <submittedName>
        <fullName evidence="10">S8 family serine peptidase</fullName>
    </submittedName>
</protein>
<comment type="similarity">
    <text evidence="1 5 6">Belongs to the peptidase S8 family.</text>
</comment>
<evidence type="ECO:0000256" key="1">
    <source>
        <dbReference type="ARBA" id="ARBA00011073"/>
    </source>
</evidence>
<evidence type="ECO:0000256" key="4">
    <source>
        <dbReference type="ARBA" id="ARBA00022825"/>
    </source>
</evidence>
<feature type="chain" id="PRO_5046790592" evidence="8">
    <location>
        <begin position="26"/>
        <end position="1276"/>
    </location>
</feature>
<dbReference type="PROSITE" id="PS00136">
    <property type="entry name" value="SUBTILASE_ASP"/>
    <property type="match status" value="1"/>
</dbReference>
<dbReference type="EMBL" id="JBHMCG010000082">
    <property type="protein sequence ID" value="MFB9574244.1"/>
    <property type="molecule type" value="Genomic_DNA"/>
</dbReference>
<feature type="active site" description="Charge relay system" evidence="5">
    <location>
        <position position="251"/>
    </location>
</feature>
<keyword evidence="3 5" id="KW-0378">Hydrolase</keyword>
<feature type="active site" description="Charge relay system" evidence="5">
    <location>
        <position position="460"/>
    </location>
</feature>
<feature type="region of interest" description="Disordered" evidence="7">
    <location>
        <begin position="408"/>
        <end position="427"/>
    </location>
</feature>
<dbReference type="InterPro" id="IPR015500">
    <property type="entry name" value="Peptidase_S8_subtilisin-rel"/>
</dbReference>
<evidence type="ECO:0000313" key="11">
    <source>
        <dbReference type="Proteomes" id="UP001589710"/>
    </source>
</evidence>
<keyword evidence="8" id="KW-0732">Signal</keyword>
<dbReference type="PRINTS" id="PR00723">
    <property type="entry name" value="SUBTILISIN"/>
</dbReference>
<dbReference type="InterPro" id="IPR023828">
    <property type="entry name" value="Peptidase_S8_Ser-AS"/>
</dbReference>
<dbReference type="PIRSF" id="PIRSF037852">
    <property type="entry name" value="Subtilisin_rel_SAV5721"/>
    <property type="match status" value="1"/>
</dbReference>
<dbReference type="PROSITE" id="PS00138">
    <property type="entry name" value="SUBTILASE_SER"/>
    <property type="match status" value="1"/>
</dbReference>
<evidence type="ECO:0000313" key="10">
    <source>
        <dbReference type="EMBL" id="MFB9574244.1"/>
    </source>
</evidence>
<dbReference type="Pfam" id="PF00082">
    <property type="entry name" value="Peptidase_S8"/>
    <property type="match status" value="1"/>
</dbReference>
<feature type="active site" description="Charge relay system" evidence="5">
    <location>
        <position position="283"/>
    </location>
</feature>
<dbReference type="InterPro" id="IPR017296">
    <property type="entry name" value="Peptidase_S8A_SAM-P45"/>
</dbReference>
<dbReference type="Gene3D" id="3.40.50.200">
    <property type="entry name" value="Peptidase S8/S53 domain"/>
    <property type="match status" value="1"/>
</dbReference>
<dbReference type="InterPro" id="IPR050131">
    <property type="entry name" value="Peptidase_S8_subtilisin-like"/>
</dbReference>
<name>A0ABV5R8R3_9ACTN</name>
<feature type="region of interest" description="Disordered" evidence="7">
    <location>
        <begin position="271"/>
        <end position="302"/>
    </location>
</feature>
<dbReference type="PANTHER" id="PTHR43806:SF65">
    <property type="entry name" value="SERINE PROTEASE APRX"/>
    <property type="match status" value="1"/>
</dbReference>
<keyword evidence="4 5" id="KW-0720">Serine protease</keyword>
<evidence type="ECO:0000256" key="6">
    <source>
        <dbReference type="RuleBase" id="RU003355"/>
    </source>
</evidence>
<organism evidence="10 11">
    <name type="scientific">Streptomyces yanii</name>
    <dbReference type="NCBI Taxonomy" id="78510"/>
    <lineage>
        <taxon>Bacteria</taxon>
        <taxon>Bacillati</taxon>
        <taxon>Actinomycetota</taxon>
        <taxon>Actinomycetes</taxon>
        <taxon>Kitasatosporales</taxon>
        <taxon>Streptomycetaceae</taxon>
        <taxon>Streptomyces</taxon>
    </lineage>
</organism>
<gene>
    <name evidence="10" type="ORF">ACFFTL_18525</name>
</gene>
<proteinExistence type="inferred from homology"/>
<evidence type="ECO:0000256" key="8">
    <source>
        <dbReference type="SAM" id="SignalP"/>
    </source>
</evidence>
<keyword evidence="11" id="KW-1185">Reference proteome</keyword>
<comment type="caution">
    <text evidence="10">The sequence shown here is derived from an EMBL/GenBank/DDBJ whole genome shotgun (WGS) entry which is preliminary data.</text>
</comment>
<sequence>MRWIRLTAAVSTGLMLVAGGLPAGAATRTADTGTATRAAAVPGARTATVRLVTGDRVTVTSLPGGRRTASVQPGPGRERIPFRTLEGDDEALTVLPFDAEALVSAGTLDRRLFNVTALIADGYDEAHASMLPLIVSSEPSRVGARVSPQAAKTAAATADRLVAFKAAATPARRLESLDARSLRVTGDDLGRFWKTLNPGGKSDAARAAVAPRISLDGKVKAVLDRSTAQINAPTAWKAGYEGQGVKVAVLDTGVDAGHPDLAGRIAEAKDFSGSPSTDDHFGHGTHVASTVGGTGAASSDTRRGVAPHADLLIGKVLGDDGYGSESSVIDGMEWAAAEHAKVVNMSLGSDAETDGTDPMSQAVNALTASTDTLFVVAAGNAGPGPSTVGSPGAADAALTVGAVDRDDSLAPFSSRGPRQGDKAVKPDVTAPGVGIVAARASGTAMGTPVDANYTSASGTSMATPHVAGAAALLAQQHPDWGAQQLKDALISTSHTVPGTKVTEQGGGRIDLATAMGPVTATGSVTLTSLEAGGAGGQTATVRYTNTGDKPVTLSLAATLATNTGRALADGAVTLGSRTVQLAPGAMADVPLHTDAANAVRGTYYGYITATSADGTVLAHTTVALNVHAPVHKLTVVARDRDGKVIEGAAPVIWGADGFVNYTSMEPAVAEVEEGTYQLSFGTLDRAADGQELREVVNPEVKVTRDMSVTLNAADTTPVQIRTPRPAEQRGVLSYQTYRKIDGNGLIQGVMFFDIAKRIYVSPTAAVTDGDFEFSSRWQMVAPQLRAKVSGTSLGFSPYYVNTSPPFSDKGTRLTAVDAGKGTSAELRAAHVRGKLAVVRWDFSDDRALAQAAADAGAKALMLVVEDDFYPWTRWSPTGDRMALPTMRAGTAEGTAVLKRAGERTTTVEFSGTVRSPYLYDVMQVSKGSVPKRLVYTVSERESAVIRSTYTRTGASSWASEQRFGWRPYQDTAWNQYTRHVPAGQERVEYVTGGDTLWKHVVHHNVIDVPDFPLQVGMHDDPRTYRPGQRATERWFGAVVRPSIPRGGHLPSVRNGDTLSVYVPEFNDSGVGHWSFAEVDPFGGDVGTGVTASAASDTAAATLYRNGKLIAESDQGAWGNFEVPAGKADYRLDLTTVRTSADWRFGTGTHTSWTFRSDTAAGPALLPLLQVDYAVPVDARNAVGPQRKHTLGLNVRMQDGMAAPRGVTLKVETSYDDGRTWTTATTARKGSGFTATVERPTQVHGDAYVTLRVTAKDETGNTVRQTVDRAYLERGTA</sequence>
<dbReference type="Proteomes" id="UP001589710">
    <property type="component" value="Unassembled WGS sequence"/>
</dbReference>
<keyword evidence="2 5" id="KW-0645">Protease</keyword>
<reference evidence="10 11" key="1">
    <citation type="submission" date="2024-09" db="EMBL/GenBank/DDBJ databases">
        <authorList>
            <person name="Sun Q."/>
            <person name="Mori K."/>
        </authorList>
    </citation>
    <scope>NUCLEOTIDE SEQUENCE [LARGE SCALE GENOMIC DNA]</scope>
    <source>
        <strain evidence="10 11">JCM 3331</strain>
    </source>
</reference>
<dbReference type="InterPro" id="IPR022398">
    <property type="entry name" value="Peptidase_S8_His-AS"/>
</dbReference>
<evidence type="ECO:0000256" key="2">
    <source>
        <dbReference type="ARBA" id="ARBA00022670"/>
    </source>
</evidence>
<dbReference type="RefSeq" id="WP_345510952.1">
    <property type="nucleotide sequence ID" value="NZ_BAAAXD010000009.1"/>
</dbReference>
<dbReference type="Gene3D" id="3.40.630.10">
    <property type="entry name" value="Zn peptidases"/>
    <property type="match status" value="1"/>
</dbReference>
<evidence type="ECO:0000259" key="9">
    <source>
        <dbReference type="Pfam" id="PF00082"/>
    </source>
</evidence>